<dbReference type="PANTHER" id="PTHR46268">
    <property type="entry name" value="STRESS RESPONSE PROTEIN NHAX"/>
    <property type="match status" value="1"/>
</dbReference>
<evidence type="ECO:0000256" key="1">
    <source>
        <dbReference type="ARBA" id="ARBA00008791"/>
    </source>
</evidence>
<sequence>MKKALVAIDQSQNSQFLISYAFRFAEKNSIERLDFIHVVTRIDLSIPGYVDYPPHYNEESIRQSFLNMIEKGMRESGVTATPFEFVLSTGTPYEEIIKMAEKNRYELILIGHRGLSNLERFFIGSVAAKGVRHAPCTVLVHLPRETEEAAQT</sequence>
<proteinExistence type="inferred from homology"/>
<dbReference type="Gene3D" id="3.40.50.620">
    <property type="entry name" value="HUPs"/>
    <property type="match status" value="1"/>
</dbReference>
<dbReference type="AlphaFoldDB" id="A0A645AKN3"/>
<accession>A0A645AKN3</accession>
<dbReference type="SUPFAM" id="SSF52402">
    <property type="entry name" value="Adenine nucleotide alpha hydrolases-like"/>
    <property type="match status" value="1"/>
</dbReference>
<evidence type="ECO:0000313" key="3">
    <source>
        <dbReference type="EMBL" id="MPM53680.1"/>
    </source>
</evidence>
<comment type="similarity">
    <text evidence="1">Belongs to the universal stress protein A family.</text>
</comment>
<feature type="domain" description="UspA" evidence="2">
    <location>
        <begin position="1"/>
        <end position="140"/>
    </location>
</feature>
<name>A0A645AKN3_9ZZZZ</name>
<dbReference type="EMBL" id="VSSQ01014448">
    <property type="protein sequence ID" value="MPM53680.1"/>
    <property type="molecule type" value="Genomic_DNA"/>
</dbReference>
<protein>
    <submittedName>
        <fullName evidence="3">Putative universal stress protein</fullName>
    </submittedName>
</protein>
<dbReference type="CDD" id="cd00293">
    <property type="entry name" value="USP-like"/>
    <property type="match status" value="1"/>
</dbReference>
<organism evidence="3">
    <name type="scientific">bioreactor metagenome</name>
    <dbReference type="NCBI Taxonomy" id="1076179"/>
    <lineage>
        <taxon>unclassified sequences</taxon>
        <taxon>metagenomes</taxon>
        <taxon>ecological metagenomes</taxon>
    </lineage>
</organism>
<dbReference type="PRINTS" id="PR01438">
    <property type="entry name" value="UNVRSLSTRESS"/>
</dbReference>
<reference evidence="3" key="1">
    <citation type="submission" date="2019-08" db="EMBL/GenBank/DDBJ databases">
        <authorList>
            <person name="Kucharzyk K."/>
            <person name="Murdoch R.W."/>
            <person name="Higgins S."/>
            <person name="Loffler F."/>
        </authorList>
    </citation>
    <scope>NUCLEOTIDE SEQUENCE</scope>
</reference>
<dbReference type="Pfam" id="PF00582">
    <property type="entry name" value="Usp"/>
    <property type="match status" value="1"/>
</dbReference>
<dbReference type="InterPro" id="IPR006015">
    <property type="entry name" value="Universal_stress_UspA"/>
</dbReference>
<dbReference type="PANTHER" id="PTHR46268:SF6">
    <property type="entry name" value="UNIVERSAL STRESS PROTEIN UP12"/>
    <property type="match status" value="1"/>
</dbReference>
<evidence type="ECO:0000259" key="2">
    <source>
        <dbReference type="Pfam" id="PF00582"/>
    </source>
</evidence>
<dbReference type="InterPro" id="IPR014729">
    <property type="entry name" value="Rossmann-like_a/b/a_fold"/>
</dbReference>
<comment type="caution">
    <text evidence="3">The sequence shown here is derived from an EMBL/GenBank/DDBJ whole genome shotgun (WGS) entry which is preliminary data.</text>
</comment>
<dbReference type="InterPro" id="IPR006016">
    <property type="entry name" value="UspA"/>
</dbReference>
<gene>
    <name evidence="3" type="ORF">SDC9_100449</name>
</gene>